<feature type="coiled-coil region" evidence="1">
    <location>
        <begin position="46"/>
        <end position="87"/>
    </location>
</feature>
<dbReference type="Gene3D" id="1.25.40.10">
    <property type="entry name" value="Tetratricopeptide repeat domain"/>
    <property type="match status" value="1"/>
</dbReference>
<proteinExistence type="predicted"/>
<gene>
    <name evidence="3" type="ORF">METZ01_LOCUS20151</name>
</gene>
<evidence type="ECO:0000256" key="2">
    <source>
        <dbReference type="SAM" id="MobiDB-lite"/>
    </source>
</evidence>
<feature type="region of interest" description="Disordered" evidence="2">
    <location>
        <begin position="177"/>
        <end position="208"/>
    </location>
</feature>
<organism evidence="3">
    <name type="scientific">marine metagenome</name>
    <dbReference type="NCBI Taxonomy" id="408172"/>
    <lineage>
        <taxon>unclassified sequences</taxon>
        <taxon>metagenomes</taxon>
        <taxon>ecological metagenomes</taxon>
    </lineage>
</organism>
<dbReference type="AlphaFoldDB" id="A0A381PME8"/>
<evidence type="ECO:0000313" key="3">
    <source>
        <dbReference type="EMBL" id="SUZ67297.1"/>
    </source>
</evidence>
<dbReference type="PROSITE" id="PS50005">
    <property type="entry name" value="TPR"/>
    <property type="match status" value="1"/>
</dbReference>
<dbReference type="SMART" id="SM00028">
    <property type="entry name" value="TPR"/>
    <property type="match status" value="3"/>
</dbReference>
<dbReference type="SUPFAM" id="SSF48452">
    <property type="entry name" value="TPR-like"/>
    <property type="match status" value="1"/>
</dbReference>
<accession>A0A381PME8</accession>
<protein>
    <submittedName>
        <fullName evidence="3">Uncharacterized protein</fullName>
    </submittedName>
</protein>
<dbReference type="InterPro" id="IPR011990">
    <property type="entry name" value="TPR-like_helical_dom_sf"/>
</dbReference>
<evidence type="ECO:0000256" key="1">
    <source>
        <dbReference type="SAM" id="Coils"/>
    </source>
</evidence>
<feature type="compositionally biased region" description="Acidic residues" evidence="2">
    <location>
        <begin position="199"/>
        <end position="208"/>
    </location>
</feature>
<reference evidence="3" key="1">
    <citation type="submission" date="2018-05" db="EMBL/GenBank/DDBJ databases">
        <authorList>
            <person name="Lanie J.A."/>
            <person name="Ng W.-L."/>
            <person name="Kazmierczak K.M."/>
            <person name="Andrzejewski T.M."/>
            <person name="Davidsen T.M."/>
            <person name="Wayne K.J."/>
            <person name="Tettelin H."/>
            <person name="Glass J.I."/>
            <person name="Rusch D."/>
            <person name="Podicherti R."/>
            <person name="Tsui H.-C.T."/>
            <person name="Winkler M.E."/>
        </authorList>
    </citation>
    <scope>NUCLEOTIDE SEQUENCE</scope>
</reference>
<keyword evidence="1" id="KW-0175">Coiled coil</keyword>
<name>A0A381PME8_9ZZZZ</name>
<sequence length="382" mass="43195">MILLAGISFFFSGCAELDGFFPKFKPQKTTEKTAATPSSASVIEKQELLSEENRQLQAKIEQLAQQVSKLQKQQKAQQDDFKLLQEQWEMNFVLLERSVEESLRSTKVSESTASMIAQVLENQPLNKTGNRTKIVSQGSLPPLENFSLLKKTETDIQKTSVTATAQELEKINNLDFSEKEMSVEEEPGFPETGQVNPQDLEDPEDLPDPETRALRVAAARSETTQGPGIAPEVAKNGFSDPDLNPPDDPFILIRHPGVKKIYNQGMTAIIQKNHDQAILVFENFTERFPEDLDSDNAFYWIGRSHLELNQLKKAEEAFRKVLRLYEHRPTSQGYKTPDAIYMLGKLQALQNLDQRAVYYFEEVVKRFPGSAAARNAERDLGR</sequence>
<dbReference type="EMBL" id="UINC01001007">
    <property type="protein sequence ID" value="SUZ67297.1"/>
    <property type="molecule type" value="Genomic_DNA"/>
</dbReference>
<dbReference type="InterPro" id="IPR019734">
    <property type="entry name" value="TPR_rpt"/>
</dbReference>
<dbReference type="Pfam" id="PF13432">
    <property type="entry name" value="TPR_16"/>
    <property type="match status" value="1"/>
</dbReference>